<keyword evidence="3" id="KW-1185">Reference proteome</keyword>
<organism evidence="2 3">
    <name type="scientific">Haemaphysalis longicornis</name>
    <name type="common">Bush tick</name>
    <dbReference type="NCBI Taxonomy" id="44386"/>
    <lineage>
        <taxon>Eukaryota</taxon>
        <taxon>Metazoa</taxon>
        <taxon>Ecdysozoa</taxon>
        <taxon>Arthropoda</taxon>
        <taxon>Chelicerata</taxon>
        <taxon>Arachnida</taxon>
        <taxon>Acari</taxon>
        <taxon>Parasitiformes</taxon>
        <taxon>Ixodida</taxon>
        <taxon>Ixodoidea</taxon>
        <taxon>Ixodidae</taxon>
        <taxon>Haemaphysalinae</taxon>
        <taxon>Haemaphysalis</taxon>
    </lineage>
</organism>
<dbReference type="VEuPathDB" id="VectorBase:HLOH_060063"/>
<feature type="compositionally biased region" description="Polar residues" evidence="1">
    <location>
        <begin position="47"/>
        <end position="61"/>
    </location>
</feature>
<proteinExistence type="predicted"/>
<evidence type="ECO:0000256" key="1">
    <source>
        <dbReference type="SAM" id="MobiDB-lite"/>
    </source>
</evidence>
<name>A0A9J6FBQ8_HAELO</name>
<dbReference type="Proteomes" id="UP000821853">
    <property type="component" value="Chromosome 1"/>
</dbReference>
<evidence type="ECO:0000313" key="3">
    <source>
        <dbReference type="Proteomes" id="UP000821853"/>
    </source>
</evidence>
<feature type="compositionally biased region" description="Basic residues" evidence="1">
    <location>
        <begin position="1"/>
        <end position="16"/>
    </location>
</feature>
<reference evidence="2 3" key="1">
    <citation type="journal article" date="2020" name="Cell">
        <title>Large-Scale Comparative Analyses of Tick Genomes Elucidate Their Genetic Diversity and Vector Capacities.</title>
        <authorList>
            <consortium name="Tick Genome and Microbiome Consortium (TIGMIC)"/>
            <person name="Jia N."/>
            <person name="Wang J."/>
            <person name="Shi W."/>
            <person name="Du L."/>
            <person name="Sun Y."/>
            <person name="Zhan W."/>
            <person name="Jiang J.F."/>
            <person name="Wang Q."/>
            <person name="Zhang B."/>
            <person name="Ji P."/>
            <person name="Bell-Sakyi L."/>
            <person name="Cui X.M."/>
            <person name="Yuan T.T."/>
            <person name="Jiang B.G."/>
            <person name="Yang W.F."/>
            <person name="Lam T.T."/>
            <person name="Chang Q.C."/>
            <person name="Ding S.J."/>
            <person name="Wang X.J."/>
            <person name="Zhu J.G."/>
            <person name="Ruan X.D."/>
            <person name="Zhao L."/>
            <person name="Wei J.T."/>
            <person name="Ye R.Z."/>
            <person name="Que T.C."/>
            <person name="Du C.H."/>
            <person name="Zhou Y.H."/>
            <person name="Cheng J.X."/>
            <person name="Dai P.F."/>
            <person name="Guo W.B."/>
            <person name="Han X.H."/>
            <person name="Huang E.J."/>
            <person name="Li L.F."/>
            <person name="Wei W."/>
            <person name="Gao Y.C."/>
            <person name="Liu J.Z."/>
            <person name="Shao H.Z."/>
            <person name="Wang X."/>
            <person name="Wang C.C."/>
            <person name="Yang T.C."/>
            <person name="Huo Q.B."/>
            <person name="Li W."/>
            <person name="Chen H.Y."/>
            <person name="Chen S.E."/>
            <person name="Zhou L.G."/>
            <person name="Ni X.B."/>
            <person name="Tian J.H."/>
            <person name="Sheng Y."/>
            <person name="Liu T."/>
            <person name="Pan Y.S."/>
            <person name="Xia L.Y."/>
            <person name="Li J."/>
            <person name="Zhao F."/>
            <person name="Cao W.C."/>
        </authorList>
    </citation>
    <scope>NUCLEOTIDE SEQUENCE [LARGE SCALE GENOMIC DNA]</scope>
    <source>
        <strain evidence="2">HaeL-2018</strain>
    </source>
</reference>
<evidence type="ECO:0000313" key="2">
    <source>
        <dbReference type="EMBL" id="KAH9360191.1"/>
    </source>
</evidence>
<dbReference type="AlphaFoldDB" id="A0A9J6FBQ8"/>
<dbReference type="EMBL" id="JABSTR010000001">
    <property type="protein sequence ID" value="KAH9360191.1"/>
    <property type="molecule type" value="Genomic_DNA"/>
</dbReference>
<feature type="region of interest" description="Disordered" evidence="1">
    <location>
        <begin position="145"/>
        <end position="193"/>
    </location>
</feature>
<protein>
    <submittedName>
        <fullName evidence="2">Uncharacterized protein</fullName>
    </submittedName>
</protein>
<gene>
    <name evidence="2" type="ORF">HPB48_001657</name>
</gene>
<feature type="region of interest" description="Disordered" evidence="1">
    <location>
        <begin position="1"/>
        <end position="70"/>
    </location>
</feature>
<sequence>MTNKGASRRRRPRRKSGCPSRPPRAARRESHHSRTVLPVPQEDVLQRTVQQPGGGRQSSSPDCRPSKLLSLGRKPLGLQARLRFDEVVQEALERTCAGCRYGLGQLRNERRKRNASRCHPVSQLGILLPSWRAPDVVQTTATVGAAGRTSTAQRPPPKELGLSHAGYRWGQRGRAASPEAEHDEDGAAREMRR</sequence>
<accession>A0A9J6FBQ8</accession>
<comment type="caution">
    <text evidence="2">The sequence shown here is derived from an EMBL/GenBank/DDBJ whole genome shotgun (WGS) entry which is preliminary data.</text>
</comment>